<reference evidence="1" key="1">
    <citation type="journal article" date="2015" name="Nature">
        <title>Complex archaea that bridge the gap between prokaryotes and eukaryotes.</title>
        <authorList>
            <person name="Spang A."/>
            <person name="Saw J.H."/>
            <person name="Jorgensen S.L."/>
            <person name="Zaremba-Niedzwiedzka K."/>
            <person name="Martijn J."/>
            <person name="Lind A.E."/>
            <person name="van Eijk R."/>
            <person name="Schleper C."/>
            <person name="Guy L."/>
            <person name="Ettema T.J."/>
        </authorList>
    </citation>
    <scope>NUCLEOTIDE SEQUENCE</scope>
</reference>
<sequence>MADIEDVIAEFEAKLKAVVSGEAPVVKGEASVTEVEHEPELTGEGVACIAKSFKELVDVLPSLYVGMNIKDDLVELLKTYPECEG</sequence>
<gene>
    <name evidence="1" type="ORF">LCGC14_1676120</name>
</gene>
<comment type="caution">
    <text evidence="1">The sequence shown here is derived from an EMBL/GenBank/DDBJ whole genome shotgun (WGS) entry which is preliminary data.</text>
</comment>
<organism evidence="1">
    <name type="scientific">marine sediment metagenome</name>
    <dbReference type="NCBI Taxonomy" id="412755"/>
    <lineage>
        <taxon>unclassified sequences</taxon>
        <taxon>metagenomes</taxon>
        <taxon>ecological metagenomes</taxon>
    </lineage>
</organism>
<protein>
    <submittedName>
        <fullName evidence="1">Uncharacterized protein</fullName>
    </submittedName>
</protein>
<evidence type="ECO:0000313" key="1">
    <source>
        <dbReference type="EMBL" id="KKM17396.1"/>
    </source>
</evidence>
<accession>A0A0F9HPZ9</accession>
<dbReference type="AlphaFoldDB" id="A0A0F9HPZ9"/>
<dbReference type="EMBL" id="LAZR01014460">
    <property type="protein sequence ID" value="KKM17396.1"/>
    <property type="molecule type" value="Genomic_DNA"/>
</dbReference>
<name>A0A0F9HPZ9_9ZZZZ</name>
<proteinExistence type="predicted"/>